<dbReference type="EMBL" id="BEXD01000044">
    <property type="protein sequence ID" value="GBB83668.1"/>
    <property type="molecule type" value="Genomic_DNA"/>
</dbReference>
<organism evidence="1 3">
    <name type="scientific">Rhizophagus clarus</name>
    <dbReference type="NCBI Taxonomy" id="94130"/>
    <lineage>
        <taxon>Eukaryota</taxon>
        <taxon>Fungi</taxon>
        <taxon>Fungi incertae sedis</taxon>
        <taxon>Mucoromycota</taxon>
        <taxon>Glomeromycotina</taxon>
        <taxon>Glomeromycetes</taxon>
        <taxon>Glomerales</taxon>
        <taxon>Glomeraceae</taxon>
        <taxon>Rhizophagus</taxon>
    </lineage>
</organism>
<evidence type="ECO:0000313" key="3">
    <source>
        <dbReference type="Proteomes" id="UP000247702"/>
    </source>
</evidence>
<dbReference type="Proteomes" id="UP000247702">
    <property type="component" value="Unassembled WGS sequence"/>
</dbReference>
<comment type="caution">
    <text evidence="1">The sequence shown here is derived from an EMBL/GenBank/DDBJ whole genome shotgun (WGS) entry which is preliminary data.</text>
</comment>
<dbReference type="OrthoDB" id="2369361at2759"/>
<dbReference type="Proteomes" id="UP000615446">
    <property type="component" value="Unassembled WGS sequence"/>
</dbReference>
<protein>
    <submittedName>
        <fullName evidence="1">Uncharacterized protein</fullName>
    </submittedName>
</protein>
<reference evidence="1 3" key="1">
    <citation type="submission" date="2017-11" db="EMBL/GenBank/DDBJ databases">
        <title>The genome of Rhizophagus clarus HR1 reveals common genetic basis of auxotrophy among arbuscular mycorrhizal fungi.</title>
        <authorList>
            <person name="Kobayashi Y."/>
        </authorList>
    </citation>
    <scope>NUCLEOTIDE SEQUENCE [LARGE SCALE GENOMIC DNA]</scope>
    <source>
        <strain evidence="1 3">HR1</strain>
    </source>
</reference>
<evidence type="ECO:0000313" key="1">
    <source>
        <dbReference type="EMBL" id="GBB83668.1"/>
    </source>
</evidence>
<dbReference type="EMBL" id="BLAL01000255">
    <property type="protein sequence ID" value="GES97044.1"/>
    <property type="molecule type" value="Genomic_DNA"/>
</dbReference>
<keyword evidence="3" id="KW-1185">Reference proteome</keyword>
<evidence type="ECO:0000313" key="2">
    <source>
        <dbReference type="EMBL" id="GES97044.1"/>
    </source>
</evidence>
<gene>
    <name evidence="2" type="ORF">RCL2_002363100</name>
    <name evidence="1" type="ORF">RclHR1_10370005</name>
</gene>
<proteinExistence type="predicted"/>
<name>A0A2Z6QSH6_9GLOM</name>
<sequence>MHKPYEYYVVVVRIDSSLNYEIVSHNLYRESDVLEKFVERIEEELLNIQVDLSAPAEMIMTPKDLKAYNESTKCWICKGLFLKPAPEIVQKLDEIKHNLLEIKEWETCIEKEYPKKKVVQKEYSKALSRLNCKVKDYDHISGAY</sequence>
<dbReference type="AlphaFoldDB" id="A0A2Z6QSH6"/>
<accession>A0A2Z6QSH6</accession>
<reference evidence="2" key="2">
    <citation type="submission" date="2019-10" db="EMBL/GenBank/DDBJ databases">
        <title>Conservation and host-specific expression of non-tandemly repeated heterogenous ribosome RNA gene in arbuscular mycorrhizal fungi.</title>
        <authorList>
            <person name="Maeda T."/>
            <person name="Kobayashi Y."/>
            <person name="Nakagawa T."/>
            <person name="Ezawa T."/>
            <person name="Yamaguchi K."/>
            <person name="Bino T."/>
            <person name="Nishimoto Y."/>
            <person name="Shigenobu S."/>
            <person name="Kawaguchi M."/>
        </authorList>
    </citation>
    <scope>NUCLEOTIDE SEQUENCE</scope>
    <source>
        <strain evidence="2">HR1</strain>
    </source>
</reference>